<dbReference type="InterPro" id="IPR013049">
    <property type="entry name" value="Spo11/TopoVI_A_N"/>
</dbReference>
<dbReference type="PROSITE" id="PS52041">
    <property type="entry name" value="TOPO_IIB"/>
    <property type="match status" value="1"/>
</dbReference>
<dbReference type="WBParaSite" id="BXY_0256400.1">
    <property type="protein sequence ID" value="BXY_0256400.1"/>
    <property type="gene ID" value="BXY_0256400"/>
</dbReference>
<name>A0A1I7RPC3_BURXY</name>
<organism evidence="3 4">
    <name type="scientific">Bursaphelenchus xylophilus</name>
    <name type="common">Pinewood nematode worm</name>
    <name type="synonym">Aphelenchoides xylophilus</name>
    <dbReference type="NCBI Taxonomy" id="6326"/>
    <lineage>
        <taxon>Eukaryota</taxon>
        <taxon>Metazoa</taxon>
        <taxon>Ecdysozoa</taxon>
        <taxon>Nematoda</taxon>
        <taxon>Chromadorea</taxon>
        <taxon>Rhabditida</taxon>
        <taxon>Tylenchina</taxon>
        <taxon>Tylenchomorpha</taxon>
        <taxon>Aphelenchoidea</taxon>
        <taxon>Aphelenchoididae</taxon>
        <taxon>Bursaphelenchus</taxon>
    </lineage>
</organism>
<feature type="active site" description="O-(5'-phospho-DNA)-tyrosine intermediate" evidence="1">
    <location>
        <position position="116"/>
    </location>
</feature>
<dbReference type="GO" id="GO:0000228">
    <property type="term" value="C:nuclear chromosome"/>
    <property type="evidence" value="ECO:0007669"/>
    <property type="project" value="TreeGrafter"/>
</dbReference>
<evidence type="ECO:0000256" key="1">
    <source>
        <dbReference type="PROSITE-ProRule" id="PRU01385"/>
    </source>
</evidence>
<dbReference type="InterPro" id="IPR036078">
    <property type="entry name" value="Spo11/TopoVI_A_sf"/>
</dbReference>
<evidence type="ECO:0000313" key="4">
    <source>
        <dbReference type="WBParaSite" id="BXY_0256400.1"/>
    </source>
</evidence>
<dbReference type="GO" id="GO:0000706">
    <property type="term" value="P:meiotic DNA double-strand break processing"/>
    <property type="evidence" value="ECO:0007669"/>
    <property type="project" value="TreeGrafter"/>
</dbReference>
<proteinExistence type="inferred from homology"/>
<keyword evidence="1" id="KW-0413">Isomerase</keyword>
<dbReference type="InterPro" id="IPR036388">
    <property type="entry name" value="WH-like_DNA-bd_sf"/>
</dbReference>
<keyword evidence="1" id="KW-0799">Topoisomerase</keyword>
<dbReference type="GO" id="GO:0003677">
    <property type="term" value="F:DNA binding"/>
    <property type="evidence" value="ECO:0007669"/>
    <property type="project" value="UniProtKB-UniRule"/>
</dbReference>
<dbReference type="Gene3D" id="1.10.10.10">
    <property type="entry name" value="Winged helix-like DNA-binding domain superfamily/Winged helix DNA-binding domain"/>
    <property type="match status" value="1"/>
</dbReference>
<accession>A0A1I7RPC3</accession>
<dbReference type="PANTHER" id="PTHR10848">
    <property type="entry name" value="MEIOTIC RECOMBINATION PROTEIN SPO11"/>
    <property type="match status" value="1"/>
</dbReference>
<dbReference type="GO" id="GO:0042138">
    <property type="term" value="P:meiotic DNA double-strand break formation"/>
    <property type="evidence" value="ECO:0007669"/>
    <property type="project" value="TreeGrafter"/>
</dbReference>
<dbReference type="GO" id="GO:0003918">
    <property type="term" value="F:DNA topoisomerase type II (double strand cut, ATP-hydrolyzing) activity"/>
    <property type="evidence" value="ECO:0007669"/>
    <property type="project" value="UniProtKB-UniRule"/>
</dbReference>
<sequence length="199" mass="23579">MPKLRAIENITSFKPILETNNQQVRDETIKLIEKTVLTFLRKLDSATKTTDVRKNKRQNSYLRNSFEIQSPASSSSERLLFSVGSLPTFSRQFRAMAQIYSLLLGNRRSTKRDLYYEYKKVYKNKQRNLDSAVSKICRFFHRPRQCLNVVRFLNIFRLDFLYLRGKLLLFITCRKHDIFFLISDIYKSRICHGKTGFVV</sequence>
<dbReference type="PANTHER" id="PTHR10848:SF0">
    <property type="entry name" value="MEIOTIC RECOMBINATION PROTEIN SPO11"/>
    <property type="match status" value="1"/>
</dbReference>
<comment type="catalytic activity">
    <reaction evidence="1">
        <text>ATP-dependent breakage, passage and rejoining of double-stranded DNA.</text>
        <dbReference type="EC" id="5.6.2.2"/>
    </reaction>
</comment>
<dbReference type="GO" id="GO:0007131">
    <property type="term" value="P:reciprocal meiotic recombination"/>
    <property type="evidence" value="ECO:0007669"/>
    <property type="project" value="TreeGrafter"/>
</dbReference>
<evidence type="ECO:0000313" key="3">
    <source>
        <dbReference type="Proteomes" id="UP000095284"/>
    </source>
</evidence>
<keyword evidence="1" id="KW-0238">DNA-binding</keyword>
<comment type="similarity">
    <text evidence="1">Belongs to the TOP6A family.</text>
</comment>
<dbReference type="SUPFAM" id="SSF56726">
    <property type="entry name" value="DNA topoisomerase IV, alpha subunit"/>
    <property type="match status" value="1"/>
</dbReference>
<dbReference type="InterPro" id="IPR002815">
    <property type="entry name" value="Spo11/TopoVI_A"/>
</dbReference>
<reference evidence="4" key="1">
    <citation type="submission" date="2016-11" db="UniProtKB">
        <authorList>
            <consortium name="WormBaseParasite"/>
        </authorList>
    </citation>
    <scope>IDENTIFICATION</scope>
</reference>
<dbReference type="Pfam" id="PF04406">
    <property type="entry name" value="TP6A_N"/>
    <property type="match status" value="1"/>
</dbReference>
<dbReference type="GO" id="GO:0005524">
    <property type="term" value="F:ATP binding"/>
    <property type="evidence" value="ECO:0007669"/>
    <property type="project" value="InterPro"/>
</dbReference>
<protein>
    <submittedName>
        <fullName evidence="4">TP6A_N domain-containing protein</fullName>
    </submittedName>
</protein>
<dbReference type="Proteomes" id="UP000095284">
    <property type="component" value="Unplaced"/>
</dbReference>
<feature type="domain" description="Spo11/DNA topoisomerase VI subunit A N-terminal" evidence="2">
    <location>
        <begin position="88"/>
        <end position="149"/>
    </location>
</feature>
<evidence type="ECO:0000259" key="2">
    <source>
        <dbReference type="Pfam" id="PF04406"/>
    </source>
</evidence>
<dbReference type="AlphaFoldDB" id="A0A1I7RPC3"/>